<evidence type="ECO:0000313" key="1">
    <source>
        <dbReference type="EMBL" id="JAD98968.1"/>
    </source>
</evidence>
<sequence length="59" mass="6461">MVMPLRSVELVLNVSISSTGHCNRLLPVLVSNNTVRGIDCIHTRKSQLVTPPHASLEII</sequence>
<reference evidence="1" key="2">
    <citation type="journal article" date="2015" name="Data Brief">
        <title>Shoot transcriptome of the giant reed, Arundo donax.</title>
        <authorList>
            <person name="Barrero R.A."/>
            <person name="Guerrero F.D."/>
            <person name="Moolhuijzen P."/>
            <person name="Goolsby J.A."/>
            <person name="Tidwell J."/>
            <person name="Bellgard S.E."/>
            <person name="Bellgard M.I."/>
        </authorList>
    </citation>
    <scope>NUCLEOTIDE SEQUENCE</scope>
    <source>
        <tissue evidence="1">Shoot tissue taken approximately 20 cm above the soil surface</tissue>
    </source>
</reference>
<reference evidence="1" key="1">
    <citation type="submission" date="2014-09" db="EMBL/GenBank/DDBJ databases">
        <authorList>
            <person name="Magalhaes I.L.F."/>
            <person name="Oliveira U."/>
            <person name="Santos F.R."/>
            <person name="Vidigal T.H.D.A."/>
            <person name="Brescovit A.D."/>
            <person name="Santos A.J."/>
        </authorList>
    </citation>
    <scope>NUCLEOTIDE SEQUENCE</scope>
    <source>
        <tissue evidence="1">Shoot tissue taken approximately 20 cm above the soil surface</tissue>
    </source>
</reference>
<proteinExistence type="predicted"/>
<protein>
    <submittedName>
        <fullName evidence="1">Uncharacterized protein</fullName>
    </submittedName>
</protein>
<accession>A0A0A9EIX2</accession>
<dbReference type="AlphaFoldDB" id="A0A0A9EIX2"/>
<name>A0A0A9EIX2_ARUDO</name>
<dbReference type="EMBL" id="GBRH01198927">
    <property type="protein sequence ID" value="JAD98968.1"/>
    <property type="molecule type" value="Transcribed_RNA"/>
</dbReference>
<organism evidence="1">
    <name type="scientific">Arundo donax</name>
    <name type="common">Giant reed</name>
    <name type="synonym">Donax arundinaceus</name>
    <dbReference type="NCBI Taxonomy" id="35708"/>
    <lineage>
        <taxon>Eukaryota</taxon>
        <taxon>Viridiplantae</taxon>
        <taxon>Streptophyta</taxon>
        <taxon>Embryophyta</taxon>
        <taxon>Tracheophyta</taxon>
        <taxon>Spermatophyta</taxon>
        <taxon>Magnoliopsida</taxon>
        <taxon>Liliopsida</taxon>
        <taxon>Poales</taxon>
        <taxon>Poaceae</taxon>
        <taxon>PACMAD clade</taxon>
        <taxon>Arundinoideae</taxon>
        <taxon>Arundineae</taxon>
        <taxon>Arundo</taxon>
    </lineage>
</organism>